<comment type="subcellular location">
    <subcellularLocation>
        <location evidence="1">Membrane</location>
        <topology evidence="1">Single-pass membrane protein</topology>
    </subcellularLocation>
</comment>
<dbReference type="EMBL" id="FONZ01000002">
    <property type="protein sequence ID" value="SFF03836.1"/>
    <property type="molecule type" value="Genomic_DNA"/>
</dbReference>
<dbReference type="SUPFAM" id="SSF54523">
    <property type="entry name" value="Pili subunits"/>
    <property type="match status" value="1"/>
</dbReference>
<dbReference type="GO" id="GO:0016020">
    <property type="term" value="C:membrane"/>
    <property type="evidence" value="ECO:0007669"/>
    <property type="project" value="UniProtKB-SubCell"/>
</dbReference>
<gene>
    <name evidence="7" type="ORF">SAMN04488035_1284</name>
</gene>
<protein>
    <submittedName>
        <fullName evidence="7">Prepilin-type N-terminal cleavage/methylation domain-containing protein</fullName>
    </submittedName>
</protein>
<keyword evidence="2" id="KW-0488">Methylation</keyword>
<dbReference type="PANTHER" id="PTHR30093:SF44">
    <property type="entry name" value="TYPE II SECRETION SYSTEM CORE PROTEIN G"/>
    <property type="match status" value="1"/>
</dbReference>
<evidence type="ECO:0000256" key="6">
    <source>
        <dbReference type="SAM" id="Phobius"/>
    </source>
</evidence>
<dbReference type="InterPro" id="IPR000983">
    <property type="entry name" value="Bac_GSPG_pilin"/>
</dbReference>
<dbReference type="GO" id="GO:0015627">
    <property type="term" value="C:type II protein secretion system complex"/>
    <property type="evidence" value="ECO:0007669"/>
    <property type="project" value="InterPro"/>
</dbReference>
<dbReference type="Pfam" id="PF07963">
    <property type="entry name" value="N_methyl"/>
    <property type="match status" value="1"/>
</dbReference>
<evidence type="ECO:0000313" key="7">
    <source>
        <dbReference type="EMBL" id="SFF03836.1"/>
    </source>
</evidence>
<dbReference type="InterPro" id="IPR045584">
    <property type="entry name" value="Pilin-like"/>
</dbReference>
<keyword evidence="3 6" id="KW-0812">Transmembrane</keyword>
<dbReference type="InterPro" id="IPR012902">
    <property type="entry name" value="N_methyl_site"/>
</dbReference>
<dbReference type="GO" id="GO:0015628">
    <property type="term" value="P:protein secretion by the type II secretion system"/>
    <property type="evidence" value="ECO:0007669"/>
    <property type="project" value="InterPro"/>
</dbReference>
<dbReference type="OrthoDB" id="4828881at2"/>
<evidence type="ECO:0000256" key="1">
    <source>
        <dbReference type="ARBA" id="ARBA00004167"/>
    </source>
</evidence>
<evidence type="ECO:0000256" key="5">
    <source>
        <dbReference type="ARBA" id="ARBA00023136"/>
    </source>
</evidence>
<evidence type="ECO:0000313" key="8">
    <source>
        <dbReference type="Proteomes" id="UP000198520"/>
    </source>
</evidence>
<keyword evidence="4 6" id="KW-1133">Transmembrane helix</keyword>
<dbReference type="Gene3D" id="3.30.700.10">
    <property type="entry name" value="Glycoprotein, Type 4 Pilin"/>
    <property type="match status" value="1"/>
</dbReference>
<accession>A0A1I2FH28</accession>
<feature type="transmembrane region" description="Helical" evidence="6">
    <location>
        <begin position="12"/>
        <end position="34"/>
    </location>
</feature>
<name>A0A1I2FH28_9MICO</name>
<dbReference type="STRING" id="285351.SAMN04488035_1284"/>
<dbReference type="PRINTS" id="PR00813">
    <property type="entry name" value="BCTERIALGSPG"/>
</dbReference>
<evidence type="ECO:0000256" key="4">
    <source>
        <dbReference type="ARBA" id="ARBA00022989"/>
    </source>
</evidence>
<keyword evidence="5 6" id="KW-0472">Membrane</keyword>
<dbReference type="RefSeq" id="WP_093376290.1">
    <property type="nucleotide sequence ID" value="NZ_BNAN01000002.1"/>
</dbReference>
<proteinExistence type="predicted"/>
<evidence type="ECO:0000256" key="2">
    <source>
        <dbReference type="ARBA" id="ARBA00022481"/>
    </source>
</evidence>
<dbReference type="NCBIfam" id="TIGR02532">
    <property type="entry name" value="IV_pilin_GFxxxE"/>
    <property type="match status" value="1"/>
</dbReference>
<organism evidence="7 8">
    <name type="scientific">Flavimobilis marinus</name>
    <dbReference type="NCBI Taxonomy" id="285351"/>
    <lineage>
        <taxon>Bacteria</taxon>
        <taxon>Bacillati</taxon>
        <taxon>Actinomycetota</taxon>
        <taxon>Actinomycetes</taxon>
        <taxon>Micrococcales</taxon>
        <taxon>Jonesiaceae</taxon>
        <taxon>Flavimobilis</taxon>
    </lineage>
</organism>
<reference evidence="8" key="1">
    <citation type="submission" date="2016-10" db="EMBL/GenBank/DDBJ databases">
        <authorList>
            <person name="Varghese N."/>
            <person name="Submissions S."/>
        </authorList>
    </citation>
    <scope>NUCLEOTIDE SEQUENCE [LARGE SCALE GENOMIC DNA]</scope>
    <source>
        <strain evidence="8">DSM 19083</strain>
    </source>
</reference>
<dbReference type="Proteomes" id="UP000198520">
    <property type="component" value="Unassembled WGS sequence"/>
</dbReference>
<evidence type="ECO:0000256" key="3">
    <source>
        <dbReference type="ARBA" id="ARBA00022692"/>
    </source>
</evidence>
<sequence>MRPRSTTDGGFTLVEILVVIVILGVLAAIAWPVYSSQRAKAWETAVVSDLRNARTAAEAYAAGRGGGYDGLDVAALGRSGFVPTEAVSVTPFPSGETFHLVGSHAQMGQTWRFDSATGVITPEG</sequence>
<keyword evidence="8" id="KW-1185">Reference proteome</keyword>
<dbReference type="PANTHER" id="PTHR30093">
    <property type="entry name" value="GENERAL SECRETION PATHWAY PROTEIN G"/>
    <property type="match status" value="1"/>
</dbReference>
<dbReference type="AlphaFoldDB" id="A0A1I2FH28"/>
<dbReference type="PROSITE" id="PS00409">
    <property type="entry name" value="PROKAR_NTER_METHYL"/>
    <property type="match status" value="1"/>
</dbReference>